<accession>A0A7R9FUI2</accession>
<name>A0A7R9FUI2_TIMSH</name>
<dbReference type="GO" id="GO:0003676">
    <property type="term" value="F:nucleic acid binding"/>
    <property type="evidence" value="ECO:0007669"/>
    <property type="project" value="InterPro"/>
</dbReference>
<dbReference type="InterPro" id="IPR035979">
    <property type="entry name" value="RBD_domain_sf"/>
</dbReference>
<protein>
    <recommendedName>
        <fullName evidence="3">RRM domain-containing protein</fullName>
    </recommendedName>
</protein>
<keyword evidence="1" id="KW-0732">Signal</keyword>
<gene>
    <name evidence="2" type="ORF">TSIB3V08_LOCUS86</name>
</gene>
<feature type="signal peptide" evidence="1">
    <location>
        <begin position="1"/>
        <end position="18"/>
    </location>
</feature>
<dbReference type="SUPFAM" id="SSF54928">
    <property type="entry name" value="RNA-binding domain, RBD"/>
    <property type="match status" value="1"/>
</dbReference>
<dbReference type="AlphaFoldDB" id="A0A7R9FUI2"/>
<evidence type="ECO:0000313" key="2">
    <source>
        <dbReference type="EMBL" id="CAD7255794.1"/>
    </source>
</evidence>
<dbReference type="EMBL" id="OC000024">
    <property type="protein sequence ID" value="CAD7255794.1"/>
    <property type="molecule type" value="Genomic_DNA"/>
</dbReference>
<evidence type="ECO:0000256" key="1">
    <source>
        <dbReference type="SAM" id="SignalP"/>
    </source>
</evidence>
<feature type="chain" id="PRO_5031135228" description="RRM domain-containing protein" evidence="1">
    <location>
        <begin position="19"/>
        <end position="217"/>
    </location>
</feature>
<reference evidence="2" key="1">
    <citation type="submission" date="2020-11" db="EMBL/GenBank/DDBJ databases">
        <authorList>
            <person name="Tran Van P."/>
        </authorList>
    </citation>
    <scope>NUCLEOTIDE SEQUENCE</scope>
</reference>
<organism evidence="2">
    <name type="scientific">Timema shepardi</name>
    <name type="common">Walking stick</name>
    <dbReference type="NCBI Taxonomy" id="629360"/>
    <lineage>
        <taxon>Eukaryota</taxon>
        <taxon>Metazoa</taxon>
        <taxon>Ecdysozoa</taxon>
        <taxon>Arthropoda</taxon>
        <taxon>Hexapoda</taxon>
        <taxon>Insecta</taxon>
        <taxon>Pterygota</taxon>
        <taxon>Neoptera</taxon>
        <taxon>Polyneoptera</taxon>
        <taxon>Phasmatodea</taxon>
        <taxon>Timematodea</taxon>
        <taxon>Timematoidea</taxon>
        <taxon>Timematidae</taxon>
        <taxon>Timema</taxon>
    </lineage>
</organism>
<evidence type="ECO:0008006" key="3">
    <source>
        <dbReference type="Google" id="ProtNLM"/>
    </source>
</evidence>
<proteinExistence type="predicted"/>
<sequence>MLPGLLLLVVTLVTRVSKEQGVAKRSAPHLKSSEQCSLDDSPAPVADSCSHLLENAVRVDLGTPFFPGAPELWHHPLAAYSAAAELPGAALQHATLVHPALHPQVPVQSYREQFLKQRSRVVNICWRVPPASLMPEVTWPGHHGNKPQMSIPHPAAALTSIHASLPHFLPSPALASPVGSSSSQPGIGVNNAPCSTLFVANLGQFVSEHELKEIFSR</sequence>